<sequence>MIALLGPPPKVLLDRERLWSDVKWGYNVPNSDGKLCCTVREYFGGPFFNSKDEFIQKELIPMDVSLEGSVLSPEGDEKRLFLNFVRKMLQWLPEDRKTTKELLEDPWLAL</sequence>
<dbReference type="Gene3D" id="1.10.510.10">
    <property type="entry name" value="Transferase(Phosphotransferase) domain 1"/>
    <property type="match status" value="1"/>
</dbReference>
<dbReference type="AlphaFoldDB" id="A0A8H4RG56"/>
<reference evidence="1 2" key="1">
    <citation type="submission" date="2020-03" db="EMBL/GenBank/DDBJ databases">
        <title>Draft Genome Sequence of Cudoniella acicularis.</title>
        <authorList>
            <person name="Buettner E."/>
            <person name="Kellner H."/>
        </authorList>
    </citation>
    <scope>NUCLEOTIDE SEQUENCE [LARGE SCALE GENOMIC DNA]</scope>
    <source>
        <strain evidence="1 2">DSM 108380</strain>
    </source>
</reference>
<evidence type="ECO:0000313" key="2">
    <source>
        <dbReference type="Proteomes" id="UP000566819"/>
    </source>
</evidence>
<name>A0A8H4RG56_9HELO</name>
<proteinExistence type="predicted"/>
<evidence type="ECO:0000313" key="1">
    <source>
        <dbReference type="EMBL" id="KAF4628044.1"/>
    </source>
</evidence>
<dbReference type="Proteomes" id="UP000566819">
    <property type="component" value="Unassembled WGS sequence"/>
</dbReference>
<dbReference type="OrthoDB" id="5979581at2759"/>
<dbReference type="EMBL" id="JAAMPI010000869">
    <property type="protein sequence ID" value="KAF4628044.1"/>
    <property type="molecule type" value="Genomic_DNA"/>
</dbReference>
<gene>
    <name evidence="1" type="ORF">G7Y89_g10108</name>
</gene>
<keyword evidence="2" id="KW-1185">Reference proteome</keyword>
<comment type="caution">
    <text evidence="1">The sequence shown here is derived from an EMBL/GenBank/DDBJ whole genome shotgun (WGS) entry which is preliminary data.</text>
</comment>
<evidence type="ECO:0008006" key="3">
    <source>
        <dbReference type="Google" id="ProtNLM"/>
    </source>
</evidence>
<accession>A0A8H4RG56</accession>
<protein>
    <recommendedName>
        <fullName evidence="3">Protein kinase domain-containing protein</fullName>
    </recommendedName>
</protein>
<organism evidence="1 2">
    <name type="scientific">Cudoniella acicularis</name>
    <dbReference type="NCBI Taxonomy" id="354080"/>
    <lineage>
        <taxon>Eukaryota</taxon>
        <taxon>Fungi</taxon>
        <taxon>Dikarya</taxon>
        <taxon>Ascomycota</taxon>
        <taxon>Pezizomycotina</taxon>
        <taxon>Leotiomycetes</taxon>
        <taxon>Helotiales</taxon>
        <taxon>Tricladiaceae</taxon>
        <taxon>Cudoniella</taxon>
    </lineage>
</organism>
<dbReference type="SUPFAM" id="SSF56112">
    <property type="entry name" value="Protein kinase-like (PK-like)"/>
    <property type="match status" value="1"/>
</dbReference>
<dbReference type="InterPro" id="IPR011009">
    <property type="entry name" value="Kinase-like_dom_sf"/>
</dbReference>